<reference evidence="1 2" key="1">
    <citation type="journal article" date="2020" name="Cell">
        <title>Large-Scale Comparative Analyses of Tick Genomes Elucidate Their Genetic Diversity and Vector Capacities.</title>
        <authorList>
            <consortium name="Tick Genome and Microbiome Consortium (TIGMIC)"/>
            <person name="Jia N."/>
            <person name="Wang J."/>
            <person name="Shi W."/>
            <person name="Du L."/>
            <person name="Sun Y."/>
            <person name="Zhan W."/>
            <person name="Jiang J.F."/>
            <person name="Wang Q."/>
            <person name="Zhang B."/>
            <person name="Ji P."/>
            <person name="Bell-Sakyi L."/>
            <person name="Cui X.M."/>
            <person name="Yuan T.T."/>
            <person name="Jiang B.G."/>
            <person name="Yang W.F."/>
            <person name="Lam T.T."/>
            <person name="Chang Q.C."/>
            <person name="Ding S.J."/>
            <person name="Wang X.J."/>
            <person name="Zhu J.G."/>
            <person name="Ruan X.D."/>
            <person name="Zhao L."/>
            <person name="Wei J.T."/>
            <person name="Ye R.Z."/>
            <person name="Que T.C."/>
            <person name="Du C.H."/>
            <person name="Zhou Y.H."/>
            <person name="Cheng J.X."/>
            <person name="Dai P.F."/>
            <person name="Guo W.B."/>
            <person name="Han X.H."/>
            <person name="Huang E.J."/>
            <person name="Li L.F."/>
            <person name="Wei W."/>
            <person name="Gao Y.C."/>
            <person name="Liu J.Z."/>
            <person name="Shao H.Z."/>
            <person name="Wang X."/>
            <person name="Wang C.C."/>
            <person name="Yang T.C."/>
            <person name="Huo Q.B."/>
            <person name="Li W."/>
            <person name="Chen H.Y."/>
            <person name="Chen S.E."/>
            <person name="Zhou L.G."/>
            <person name="Ni X.B."/>
            <person name="Tian J.H."/>
            <person name="Sheng Y."/>
            <person name="Liu T."/>
            <person name="Pan Y.S."/>
            <person name="Xia L.Y."/>
            <person name="Li J."/>
            <person name="Zhao F."/>
            <person name="Cao W.C."/>
        </authorList>
    </citation>
    <scope>NUCLEOTIDE SEQUENCE [LARGE SCALE GENOMIC DNA]</scope>
    <source>
        <strain evidence="1">Iper-2018</strain>
    </source>
</reference>
<evidence type="ECO:0000313" key="1">
    <source>
        <dbReference type="EMBL" id="KAG0444828.1"/>
    </source>
</evidence>
<protein>
    <submittedName>
        <fullName evidence="1">Uncharacterized protein</fullName>
    </submittedName>
</protein>
<name>A0AC60QYS2_IXOPE</name>
<accession>A0AC60QYS2</accession>
<proteinExistence type="predicted"/>
<comment type="caution">
    <text evidence="1">The sequence shown here is derived from an EMBL/GenBank/DDBJ whole genome shotgun (WGS) entry which is preliminary data.</text>
</comment>
<dbReference type="Proteomes" id="UP000805193">
    <property type="component" value="Unassembled WGS sequence"/>
</dbReference>
<evidence type="ECO:0000313" key="2">
    <source>
        <dbReference type="Proteomes" id="UP000805193"/>
    </source>
</evidence>
<organism evidence="1 2">
    <name type="scientific">Ixodes persulcatus</name>
    <name type="common">Taiga tick</name>
    <dbReference type="NCBI Taxonomy" id="34615"/>
    <lineage>
        <taxon>Eukaryota</taxon>
        <taxon>Metazoa</taxon>
        <taxon>Ecdysozoa</taxon>
        <taxon>Arthropoda</taxon>
        <taxon>Chelicerata</taxon>
        <taxon>Arachnida</taxon>
        <taxon>Acari</taxon>
        <taxon>Parasitiformes</taxon>
        <taxon>Ixodida</taxon>
        <taxon>Ixodoidea</taxon>
        <taxon>Ixodidae</taxon>
        <taxon>Ixodinae</taxon>
        <taxon>Ixodes</taxon>
    </lineage>
</organism>
<sequence length="171" mass="20130">MEKFRRLGSTTLEARLLDLSERRSEAQQNSEQAQQQRKRRYDKSHRHVTFTPGQYVWLRRQEPITDGTTKLAPTYKGPYQIIAQKTPVTYEIRLATNPADNSSRDERVAHSSQLKVFRSPTRPFLSNICWERYSDTSPFPRFPPDVTRYPTGIARQRRDLRSRVFVCDLRA</sequence>
<dbReference type="EMBL" id="JABSTQ010001399">
    <property type="protein sequence ID" value="KAG0444828.1"/>
    <property type="molecule type" value="Genomic_DNA"/>
</dbReference>
<gene>
    <name evidence="1" type="ORF">HPB47_013338</name>
</gene>
<keyword evidence="2" id="KW-1185">Reference proteome</keyword>